<evidence type="ECO:0000259" key="3">
    <source>
        <dbReference type="PROSITE" id="PS50108"/>
    </source>
</evidence>
<protein>
    <submittedName>
        <fullName evidence="4">Non-specific serine/threonine protein kinase</fullName>
    </submittedName>
</protein>
<proteinExistence type="predicted"/>
<dbReference type="InterPro" id="IPR001849">
    <property type="entry name" value="PH_domain"/>
</dbReference>
<keyword evidence="4" id="KW-0418">Kinase</keyword>
<dbReference type="PROSITE" id="PS50108">
    <property type="entry name" value="CRIB"/>
    <property type="match status" value="1"/>
</dbReference>
<dbReference type="Proteomes" id="UP001362999">
    <property type="component" value="Unassembled WGS sequence"/>
</dbReference>
<evidence type="ECO:0000256" key="1">
    <source>
        <dbReference type="SAM" id="MobiDB-lite"/>
    </source>
</evidence>
<dbReference type="Pfam" id="PF00786">
    <property type="entry name" value="PBD"/>
    <property type="match status" value="1"/>
</dbReference>
<dbReference type="PROSITE" id="PS50003">
    <property type="entry name" value="PH_DOMAIN"/>
    <property type="match status" value="1"/>
</dbReference>
<keyword evidence="5" id="KW-1185">Reference proteome</keyword>
<name>A0AAW0B034_9AGAR</name>
<organism evidence="4 5">
    <name type="scientific">Favolaschia claudopus</name>
    <dbReference type="NCBI Taxonomy" id="2862362"/>
    <lineage>
        <taxon>Eukaryota</taxon>
        <taxon>Fungi</taxon>
        <taxon>Dikarya</taxon>
        <taxon>Basidiomycota</taxon>
        <taxon>Agaricomycotina</taxon>
        <taxon>Agaricomycetes</taxon>
        <taxon>Agaricomycetidae</taxon>
        <taxon>Agaricales</taxon>
        <taxon>Marasmiineae</taxon>
        <taxon>Mycenaceae</taxon>
        <taxon>Favolaschia</taxon>
    </lineage>
</organism>
<dbReference type="SMART" id="SM00285">
    <property type="entry name" value="PBD"/>
    <property type="match status" value="1"/>
</dbReference>
<dbReference type="EMBL" id="JAWWNJ010000046">
    <property type="protein sequence ID" value="KAK7018484.1"/>
    <property type="molecule type" value="Genomic_DNA"/>
</dbReference>
<dbReference type="InterPro" id="IPR011993">
    <property type="entry name" value="PH-like_dom_sf"/>
</dbReference>
<comment type="caution">
    <text evidence="4">The sequence shown here is derived from an EMBL/GenBank/DDBJ whole genome shotgun (WGS) entry which is preliminary data.</text>
</comment>
<gene>
    <name evidence="4" type="ORF">R3P38DRAFT_1301910</name>
</gene>
<sequence length="329" mass="37174">MASPRPSSIDFDELPSSRLCYLDFHFRFNIQIGSQRVTRSQRPKSADLEKSPPPYSKSGESKSVVRQGPVRVTQRGRSWSCNIRWLILTNTHLYLHGSANQTPRVVIPLVEITQFEREEYGSHCLILGTQSKTYLLTLRNDDDLYGWKDDISYLIAGVSNPYDYVHKVHVGWDPISQNYTGSIPYAWKNMLPKPFSPEKPDLGLPQAVSIEDFEGEERAYPSSDSLRPMSTALSPSHLSDRVGLRIELDTSTRRNSSIGLSVLPNTSMRDILYHICLKANLETINCGFALADADGNLTPLDMNISVASWERKNDLMLLTPEGRFPVRLD</sequence>
<dbReference type="InterPro" id="IPR000095">
    <property type="entry name" value="CRIB_dom"/>
</dbReference>
<dbReference type="SUPFAM" id="SSF50729">
    <property type="entry name" value="PH domain-like"/>
    <property type="match status" value="1"/>
</dbReference>
<keyword evidence="4" id="KW-0808">Transferase</keyword>
<feature type="region of interest" description="Disordered" evidence="1">
    <location>
        <begin position="37"/>
        <end position="67"/>
    </location>
</feature>
<accession>A0AAW0B034</accession>
<dbReference type="GO" id="GO:0004674">
    <property type="term" value="F:protein serine/threonine kinase activity"/>
    <property type="evidence" value="ECO:0007669"/>
    <property type="project" value="UniProtKB-KW"/>
</dbReference>
<evidence type="ECO:0000313" key="5">
    <source>
        <dbReference type="Proteomes" id="UP001362999"/>
    </source>
</evidence>
<feature type="domain" description="CRIB" evidence="3">
    <location>
        <begin position="158"/>
        <end position="171"/>
    </location>
</feature>
<dbReference type="AlphaFoldDB" id="A0AAW0B034"/>
<keyword evidence="4" id="KW-0723">Serine/threonine-protein kinase</keyword>
<evidence type="ECO:0000259" key="2">
    <source>
        <dbReference type="PROSITE" id="PS50003"/>
    </source>
</evidence>
<dbReference type="Gene3D" id="3.90.810.10">
    <property type="entry name" value="CRIB domain"/>
    <property type="match status" value="1"/>
</dbReference>
<dbReference type="InterPro" id="IPR036936">
    <property type="entry name" value="CRIB_dom_sf"/>
</dbReference>
<dbReference type="SMART" id="SM00233">
    <property type="entry name" value="PH"/>
    <property type="match status" value="1"/>
</dbReference>
<reference evidence="4 5" key="1">
    <citation type="journal article" date="2024" name="J Genomics">
        <title>Draft genome sequencing and assembly of Favolaschia claudopus CIRM-BRFM 2984 isolated from oak limbs.</title>
        <authorList>
            <person name="Navarro D."/>
            <person name="Drula E."/>
            <person name="Chaduli D."/>
            <person name="Cazenave R."/>
            <person name="Ahrendt S."/>
            <person name="Wang J."/>
            <person name="Lipzen A."/>
            <person name="Daum C."/>
            <person name="Barry K."/>
            <person name="Grigoriev I.V."/>
            <person name="Favel A."/>
            <person name="Rosso M.N."/>
            <person name="Martin F."/>
        </authorList>
    </citation>
    <scope>NUCLEOTIDE SEQUENCE [LARGE SCALE GENOMIC DNA]</scope>
    <source>
        <strain evidence="4 5">CIRM-BRFM 2984</strain>
    </source>
</reference>
<evidence type="ECO:0000313" key="4">
    <source>
        <dbReference type="EMBL" id="KAK7018484.1"/>
    </source>
</evidence>
<feature type="domain" description="PH" evidence="2">
    <location>
        <begin position="63"/>
        <end position="156"/>
    </location>
</feature>
<dbReference type="Gene3D" id="2.30.29.30">
    <property type="entry name" value="Pleckstrin-homology domain (PH domain)/Phosphotyrosine-binding domain (PTB)"/>
    <property type="match status" value="1"/>
</dbReference>